<feature type="chain" id="PRO_5033990897" evidence="7">
    <location>
        <begin position="21"/>
        <end position="433"/>
    </location>
</feature>
<evidence type="ECO:0000256" key="2">
    <source>
        <dbReference type="ARBA" id="ARBA00022670"/>
    </source>
</evidence>
<protein>
    <submittedName>
        <fullName evidence="9">Serine protease</fullName>
    </submittedName>
</protein>
<dbReference type="PANTHER" id="PTHR43806:SF11">
    <property type="entry name" value="CEREVISIN-RELATED"/>
    <property type="match status" value="1"/>
</dbReference>
<evidence type="ECO:0000256" key="7">
    <source>
        <dbReference type="SAM" id="SignalP"/>
    </source>
</evidence>
<dbReference type="SUPFAM" id="SSF52743">
    <property type="entry name" value="Subtilisin-like"/>
    <property type="match status" value="1"/>
</dbReference>
<dbReference type="Pfam" id="PF00082">
    <property type="entry name" value="Peptidase_S8"/>
    <property type="match status" value="1"/>
</dbReference>
<evidence type="ECO:0000256" key="5">
    <source>
        <dbReference type="PROSITE-ProRule" id="PRU01240"/>
    </source>
</evidence>
<dbReference type="PANTHER" id="PTHR43806">
    <property type="entry name" value="PEPTIDASE S8"/>
    <property type="match status" value="1"/>
</dbReference>
<dbReference type="FunFam" id="3.40.50.200:FF:000007">
    <property type="entry name" value="Subtilisin-like serine protease"/>
    <property type="match status" value="1"/>
</dbReference>
<dbReference type="PROSITE" id="PS51892">
    <property type="entry name" value="SUBTILASE"/>
    <property type="match status" value="1"/>
</dbReference>
<evidence type="ECO:0000256" key="3">
    <source>
        <dbReference type="ARBA" id="ARBA00022801"/>
    </source>
</evidence>
<keyword evidence="10" id="KW-1185">Reference proteome</keyword>
<comment type="caution">
    <text evidence="9">The sequence shown here is derived from an EMBL/GenBank/DDBJ whole genome shotgun (WGS) entry which is preliminary data.</text>
</comment>
<reference evidence="9" key="1">
    <citation type="submission" date="2020-01" db="EMBL/GenBank/DDBJ databases">
        <title>Genome Sequencing of Three Apophysomyces-Like Fungal Strains Confirms a Novel Fungal Genus in the Mucoromycota with divergent Burkholderia-like Endosymbiotic Bacteria.</title>
        <authorList>
            <person name="Stajich J.E."/>
            <person name="Macias A.M."/>
            <person name="Carter-House D."/>
            <person name="Lovett B."/>
            <person name="Kasson L.R."/>
            <person name="Berry K."/>
            <person name="Grigoriev I."/>
            <person name="Chang Y."/>
            <person name="Spatafora J."/>
            <person name="Kasson M.T."/>
        </authorList>
    </citation>
    <scope>NUCLEOTIDE SEQUENCE</scope>
    <source>
        <strain evidence="9">NRRL A-21654</strain>
    </source>
</reference>
<keyword evidence="2 5" id="KW-0645">Protease</keyword>
<evidence type="ECO:0000313" key="9">
    <source>
        <dbReference type="EMBL" id="KAF7725838.1"/>
    </source>
</evidence>
<dbReference type="PROSITE" id="PS00138">
    <property type="entry name" value="SUBTILASE_SER"/>
    <property type="match status" value="1"/>
</dbReference>
<dbReference type="EMBL" id="JABAYA010000089">
    <property type="protein sequence ID" value="KAF7725838.1"/>
    <property type="molecule type" value="Genomic_DNA"/>
</dbReference>
<dbReference type="InterPro" id="IPR036852">
    <property type="entry name" value="Peptidase_S8/S53_dom_sf"/>
</dbReference>
<dbReference type="GO" id="GO:0004252">
    <property type="term" value="F:serine-type endopeptidase activity"/>
    <property type="evidence" value="ECO:0007669"/>
    <property type="project" value="UniProtKB-UniRule"/>
</dbReference>
<gene>
    <name evidence="9" type="primary">SUB8_8</name>
    <name evidence="9" type="ORF">EC973_009262</name>
</gene>
<feature type="active site" description="Charge relay system" evidence="5">
    <location>
        <position position="162"/>
    </location>
</feature>
<feature type="active site" description="Charge relay system" evidence="5">
    <location>
        <position position="193"/>
    </location>
</feature>
<proteinExistence type="inferred from homology"/>
<dbReference type="PRINTS" id="PR00723">
    <property type="entry name" value="SUBTILISIN"/>
</dbReference>
<evidence type="ECO:0000313" key="10">
    <source>
        <dbReference type="Proteomes" id="UP000605846"/>
    </source>
</evidence>
<name>A0A8H7BMG1_9FUNG</name>
<evidence type="ECO:0000256" key="6">
    <source>
        <dbReference type="RuleBase" id="RU003355"/>
    </source>
</evidence>
<keyword evidence="4 5" id="KW-0720">Serine protease</keyword>
<accession>A0A8H7BMG1</accession>
<sequence length="433" mass="47583">MLWITLFFILAVISFLPVKSSNIDDVLPAVPILNDTDRYIIVLKPDVPDHAITSHIQLFQHLRKEEDPLTNYSSIGQFRWYAGEFESEPFEAMMTASIQTTDEPLHDVVHYWAKDEIFSLQEMVQTNPPSWGLDRIDQRSGTDQQYRFAMKQGEGVTVYILDTGVYADHEDLKDRVTTGKTFVGSSPEDNNGHGTFVAGVCCGTRYGVAKEAKVVSVKTLDDQGNGRLSDLLAGLEYVVQQHMQNNSTKTIVNLSLGAKYSQATNDAIEQAIGLGLHFTIAAGNYGEDACLYSPGSAPGAVTVGAIDSDDSVAYYSNFGRCVDVFAPGTNIKSIWHTGTDATHTMTGTSMAAPHVAGAMALYLSQRDYTPAQLLGHIKHTSSLITQEFEIQNTDNNPNKTVLDNAVTDGYHYTRIPWMASSFGSLVNYLITLI</sequence>
<dbReference type="InterPro" id="IPR023827">
    <property type="entry name" value="Peptidase_S8_Asp-AS"/>
</dbReference>
<dbReference type="OrthoDB" id="206201at2759"/>
<evidence type="ECO:0000256" key="1">
    <source>
        <dbReference type="ARBA" id="ARBA00011073"/>
    </source>
</evidence>
<organism evidence="9 10">
    <name type="scientific">Apophysomyces ossiformis</name>
    <dbReference type="NCBI Taxonomy" id="679940"/>
    <lineage>
        <taxon>Eukaryota</taxon>
        <taxon>Fungi</taxon>
        <taxon>Fungi incertae sedis</taxon>
        <taxon>Mucoromycota</taxon>
        <taxon>Mucoromycotina</taxon>
        <taxon>Mucoromycetes</taxon>
        <taxon>Mucorales</taxon>
        <taxon>Mucorineae</taxon>
        <taxon>Mucoraceae</taxon>
        <taxon>Apophysomyces</taxon>
    </lineage>
</organism>
<dbReference type="InterPro" id="IPR034193">
    <property type="entry name" value="PCSK9_ProteinaseK-like"/>
</dbReference>
<dbReference type="CDD" id="cd04077">
    <property type="entry name" value="Peptidases_S8_PCSK9_ProteinaseK_like"/>
    <property type="match status" value="1"/>
</dbReference>
<evidence type="ECO:0000259" key="8">
    <source>
        <dbReference type="Pfam" id="PF00082"/>
    </source>
</evidence>
<dbReference type="GO" id="GO:0006508">
    <property type="term" value="P:proteolysis"/>
    <property type="evidence" value="ECO:0007669"/>
    <property type="project" value="UniProtKB-KW"/>
</dbReference>
<dbReference type="AlphaFoldDB" id="A0A8H7BMG1"/>
<feature type="signal peptide" evidence="7">
    <location>
        <begin position="1"/>
        <end position="20"/>
    </location>
</feature>
<dbReference type="InterPro" id="IPR023828">
    <property type="entry name" value="Peptidase_S8_Ser-AS"/>
</dbReference>
<keyword evidence="3 5" id="KW-0378">Hydrolase</keyword>
<dbReference type="InterPro" id="IPR015500">
    <property type="entry name" value="Peptidase_S8_subtilisin-rel"/>
</dbReference>
<dbReference type="InterPro" id="IPR050131">
    <property type="entry name" value="Peptidase_S8_subtilisin-like"/>
</dbReference>
<feature type="active site" description="Charge relay system" evidence="5">
    <location>
        <position position="349"/>
    </location>
</feature>
<dbReference type="InterPro" id="IPR000209">
    <property type="entry name" value="Peptidase_S8/S53_dom"/>
</dbReference>
<dbReference type="Gene3D" id="3.40.50.200">
    <property type="entry name" value="Peptidase S8/S53 domain"/>
    <property type="match status" value="1"/>
</dbReference>
<dbReference type="PROSITE" id="PS00136">
    <property type="entry name" value="SUBTILASE_ASP"/>
    <property type="match status" value="1"/>
</dbReference>
<comment type="similarity">
    <text evidence="1 5 6">Belongs to the peptidase S8 family.</text>
</comment>
<evidence type="ECO:0000256" key="4">
    <source>
        <dbReference type="ARBA" id="ARBA00022825"/>
    </source>
</evidence>
<dbReference type="GO" id="GO:0005615">
    <property type="term" value="C:extracellular space"/>
    <property type="evidence" value="ECO:0007669"/>
    <property type="project" value="TreeGrafter"/>
</dbReference>
<keyword evidence="7" id="KW-0732">Signal</keyword>
<feature type="domain" description="Peptidase S8/S53" evidence="8">
    <location>
        <begin position="153"/>
        <end position="393"/>
    </location>
</feature>
<dbReference type="Proteomes" id="UP000605846">
    <property type="component" value="Unassembled WGS sequence"/>
</dbReference>